<accession>A0ABP7QMW5</accession>
<dbReference type="SUPFAM" id="SSF75304">
    <property type="entry name" value="Amidase signature (AS) enzymes"/>
    <property type="match status" value="1"/>
</dbReference>
<evidence type="ECO:0000259" key="2">
    <source>
        <dbReference type="Pfam" id="PF01425"/>
    </source>
</evidence>
<dbReference type="EMBL" id="BAABBP010000003">
    <property type="protein sequence ID" value="GAA3984462.1"/>
    <property type="molecule type" value="Genomic_DNA"/>
</dbReference>
<comment type="caution">
    <text evidence="3">The sequence shown here is derived from an EMBL/GenBank/DDBJ whole genome shotgun (WGS) entry which is preliminary data.</text>
</comment>
<name>A0ABP7QMW5_9BURK</name>
<dbReference type="InterPro" id="IPR023631">
    <property type="entry name" value="Amidase_dom"/>
</dbReference>
<dbReference type="PANTHER" id="PTHR11895:SF7">
    <property type="entry name" value="GLUTAMYL-TRNA(GLN) AMIDOTRANSFERASE SUBUNIT A, MITOCHONDRIAL"/>
    <property type="match status" value="1"/>
</dbReference>
<dbReference type="PANTHER" id="PTHR11895">
    <property type="entry name" value="TRANSAMIDASE"/>
    <property type="match status" value="1"/>
</dbReference>
<sequence>MRNREISPVQVMTSVLEHINLLQPKLNCFIALCSQQAMEQAKLSEQALMRGHSFGPLHGVPFSVKDIVNTQDIPTSFGAMHLRDYMPKEDAVSVARLRRAGAILVGKTTTPEFGSKGFTDSPLFGRTCNAWHAQRTCGGSSGGAAVAVAAGMAPLAVATDGGGSTRIPAACNGVVGIKQSLGVVPHNQALDLFGNQTYVTPTTRTVSDTALMLDVMAGSHVCDPWSLGRPRVNYVQTVRNATDLRGKRFRYNLAPQGRKVAIEVERAFLAAIQRIEALGGEVEPFEAQLDIEPIWRTVNHTVWRTRFAEMVGQHRDSLSATFCRQIEGALDYSAQDYQQAMFARTRLFHTLQGWLDGVDFLLMPTLTRTALPLDSDIFDDMDIDGDILGDIRANWYPWTMPMNMTGHPAISVPCGFDKEQLPIGLQIVAPLFEDAYLLQVAVCLEEAFDLLNHWPSVTSYFKENI</sequence>
<evidence type="ECO:0000256" key="1">
    <source>
        <dbReference type="ARBA" id="ARBA00009199"/>
    </source>
</evidence>
<evidence type="ECO:0000313" key="4">
    <source>
        <dbReference type="Proteomes" id="UP001501627"/>
    </source>
</evidence>
<dbReference type="Gene3D" id="3.90.1300.10">
    <property type="entry name" value="Amidase signature (AS) domain"/>
    <property type="match status" value="1"/>
</dbReference>
<keyword evidence="4" id="KW-1185">Reference proteome</keyword>
<dbReference type="Proteomes" id="UP001501627">
    <property type="component" value="Unassembled WGS sequence"/>
</dbReference>
<comment type="similarity">
    <text evidence="1">Belongs to the amidase family.</text>
</comment>
<dbReference type="RefSeq" id="WP_103045430.1">
    <property type="nucleotide sequence ID" value="NZ_BAABBP010000003.1"/>
</dbReference>
<organism evidence="3 4">
    <name type="scientific">Comamonas faecalis</name>
    <dbReference type="NCBI Taxonomy" id="1387849"/>
    <lineage>
        <taxon>Bacteria</taxon>
        <taxon>Pseudomonadati</taxon>
        <taxon>Pseudomonadota</taxon>
        <taxon>Betaproteobacteria</taxon>
        <taxon>Burkholderiales</taxon>
        <taxon>Comamonadaceae</taxon>
        <taxon>Comamonas</taxon>
    </lineage>
</organism>
<reference evidence="4" key="1">
    <citation type="journal article" date="2019" name="Int. J. Syst. Evol. Microbiol.">
        <title>The Global Catalogue of Microorganisms (GCM) 10K type strain sequencing project: providing services to taxonomists for standard genome sequencing and annotation.</title>
        <authorList>
            <consortium name="The Broad Institute Genomics Platform"/>
            <consortium name="The Broad Institute Genome Sequencing Center for Infectious Disease"/>
            <person name="Wu L."/>
            <person name="Ma J."/>
        </authorList>
    </citation>
    <scope>NUCLEOTIDE SEQUENCE [LARGE SCALE GENOMIC DNA]</scope>
    <source>
        <strain evidence="4">JCM 17561</strain>
    </source>
</reference>
<proteinExistence type="inferred from homology"/>
<gene>
    <name evidence="3" type="ORF">GCM10022279_04620</name>
</gene>
<feature type="domain" description="Amidase" evidence="2">
    <location>
        <begin position="11"/>
        <end position="438"/>
    </location>
</feature>
<dbReference type="InterPro" id="IPR000120">
    <property type="entry name" value="Amidase"/>
</dbReference>
<protein>
    <submittedName>
        <fullName evidence="3">Amidase family protein</fullName>
    </submittedName>
</protein>
<evidence type="ECO:0000313" key="3">
    <source>
        <dbReference type="EMBL" id="GAA3984462.1"/>
    </source>
</evidence>
<dbReference type="InterPro" id="IPR036928">
    <property type="entry name" value="AS_sf"/>
</dbReference>
<dbReference type="Pfam" id="PF01425">
    <property type="entry name" value="Amidase"/>
    <property type="match status" value="1"/>
</dbReference>